<organism evidence="6">
    <name type="scientific">hydrocarbon metagenome</name>
    <dbReference type="NCBI Taxonomy" id="938273"/>
    <lineage>
        <taxon>unclassified sequences</taxon>
        <taxon>metagenomes</taxon>
        <taxon>ecological metagenomes</taxon>
    </lineage>
</organism>
<accession>A0A0W8G7Z4</accession>
<dbReference type="InterPro" id="IPR000847">
    <property type="entry name" value="LysR_HTH_N"/>
</dbReference>
<dbReference type="GO" id="GO:0003700">
    <property type="term" value="F:DNA-binding transcription factor activity"/>
    <property type="evidence" value="ECO:0007669"/>
    <property type="project" value="InterPro"/>
</dbReference>
<dbReference type="PANTHER" id="PTHR30579">
    <property type="entry name" value="TRANSCRIPTIONAL REGULATOR"/>
    <property type="match status" value="1"/>
</dbReference>
<dbReference type="PROSITE" id="PS50931">
    <property type="entry name" value="HTH_LYSR"/>
    <property type="match status" value="1"/>
</dbReference>
<dbReference type="Pfam" id="PF03466">
    <property type="entry name" value="LysR_substrate"/>
    <property type="match status" value="1"/>
</dbReference>
<dbReference type="Pfam" id="PF00126">
    <property type="entry name" value="HTH_1"/>
    <property type="match status" value="1"/>
</dbReference>
<dbReference type="InterPro" id="IPR005119">
    <property type="entry name" value="LysR_subst-bd"/>
</dbReference>
<dbReference type="PANTHER" id="PTHR30579:SF7">
    <property type="entry name" value="HTH-TYPE TRANSCRIPTIONAL REGULATOR LRHA-RELATED"/>
    <property type="match status" value="1"/>
</dbReference>
<comment type="caution">
    <text evidence="6">The sequence shown here is derived from an EMBL/GenBank/DDBJ whole genome shotgun (WGS) entry which is preliminary data.</text>
</comment>
<keyword evidence="3" id="KW-0238">DNA-binding</keyword>
<proteinExistence type="inferred from homology"/>
<evidence type="ECO:0000259" key="5">
    <source>
        <dbReference type="PROSITE" id="PS50931"/>
    </source>
</evidence>
<evidence type="ECO:0000256" key="4">
    <source>
        <dbReference type="ARBA" id="ARBA00023163"/>
    </source>
</evidence>
<dbReference type="SUPFAM" id="SSF46785">
    <property type="entry name" value="Winged helix' DNA-binding domain"/>
    <property type="match status" value="1"/>
</dbReference>
<gene>
    <name evidence="6" type="ORF">ASZ90_000885</name>
</gene>
<dbReference type="InterPro" id="IPR036390">
    <property type="entry name" value="WH_DNA-bd_sf"/>
</dbReference>
<dbReference type="GO" id="GO:0003677">
    <property type="term" value="F:DNA binding"/>
    <property type="evidence" value="ECO:0007669"/>
    <property type="project" value="UniProtKB-KW"/>
</dbReference>
<keyword evidence="2" id="KW-0805">Transcription regulation</keyword>
<dbReference type="InterPro" id="IPR036388">
    <property type="entry name" value="WH-like_DNA-bd_sf"/>
</dbReference>
<dbReference type="PRINTS" id="PR00039">
    <property type="entry name" value="HTHLYSR"/>
</dbReference>
<sequence length="300" mass="32583">MTVPTPGLTAPFGDRRLTLEHLRTLVTLVDCGGFHRAGEALGRTQPAVTQSLRRLEEIVGCRLVERRHGHFFGLTDPGRRFFDAARDILARTREAADAVARLELSGLFRLGVPDDFPVADIHGIIARLLERNPGLRIETTSALSAHIRELFAAKALDLALFKRVEPDDPMDGECRDLRTEPLRWAAGRPAHPDRLAGVALAAFPPGCAYRRAAVRALEAAGRPFYFAYTSASYENIRAAVSAGLGIAALPAGALAQEHAVLSEEHGFPALPMVRLALAVRPDHPTARTFADLAFPLRCPA</sequence>
<dbReference type="SUPFAM" id="SSF53850">
    <property type="entry name" value="Periplasmic binding protein-like II"/>
    <property type="match status" value="1"/>
</dbReference>
<evidence type="ECO:0000313" key="6">
    <source>
        <dbReference type="EMBL" id="KUG29222.1"/>
    </source>
</evidence>
<feature type="domain" description="HTH lysR-type" evidence="5">
    <location>
        <begin position="17"/>
        <end position="74"/>
    </location>
</feature>
<dbReference type="EMBL" id="LNQE01000118">
    <property type="protein sequence ID" value="KUG29222.1"/>
    <property type="molecule type" value="Genomic_DNA"/>
</dbReference>
<dbReference type="InterPro" id="IPR050176">
    <property type="entry name" value="LTTR"/>
</dbReference>
<dbReference type="Gene3D" id="1.10.10.10">
    <property type="entry name" value="Winged helix-like DNA-binding domain superfamily/Winged helix DNA-binding domain"/>
    <property type="match status" value="1"/>
</dbReference>
<reference evidence="6" key="1">
    <citation type="journal article" date="2015" name="Proc. Natl. Acad. Sci. U.S.A.">
        <title>Networks of energetic and metabolic interactions define dynamics in microbial communities.</title>
        <authorList>
            <person name="Embree M."/>
            <person name="Liu J.K."/>
            <person name="Al-Bassam M.M."/>
            <person name="Zengler K."/>
        </authorList>
    </citation>
    <scope>NUCLEOTIDE SEQUENCE</scope>
</reference>
<keyword evidence="4" id="KW-0804">Transcription</keyword>
<evidence type="ECO:0000256" key="2">
    <source>
        <dbReference type="ARBA" id="ARBA00023015"/>
    </source>
</evidence>
<evidence type="ECO:0000256" key="3">
    <source>
        <dbReference type="ARBA" id="ARBA00023125"/>
    </source>
</evidence>
<comment type="similarity">
    <text evidence="1">Belongs to the LysR transcriptional regulatory family.</text>
</comment>
<protein>
    <recommendedName>
        <fullName evidence="5">HTH lysR-type domain-containing protein</fullName>
    </recommendedName>
</protein>
<evidence type="ECO:0000256" key="1">
    <source>
        <dbReference type="ARBA" id="ARBA00009437"/>
    </source>
</evidence>
<dbReference type="Gene3D" id="3.40.190.10">
    <property type="entry name" value="Periplasmic binding protein-like II"/>
    <property type="match status" value="2"/>
</dbReference>
<name>A0A0W8G7Z4_9ZZZZ</name>
<dbReference type="AlphaFoldDB" id="A0A0W8G7Z4"/>